<keyword evidence="7" id="KW-1185">Reference proteome</keyword>
<dbReference type="GO" id="GO:0003700">
    <property type="term" value="F:DNA-binding transcription factor activity"/>
    <property type="evidence" value="ECO:0007669"/>
    <property type="project" value="InterPro"/>
</dbReference>
<dbReference type="FunFam" id="1.10.10.10:FF:000001">
    <property type="entry name" value="LysR family transcriptional regulator"/>
    <property type="match status" value="1"/>
</dbReference>
<dbReference type="PANTHER" id="PTHR30126">
    <property type="entry name" value="HTH-TYPE TRANSCRIPTIONAL REGULATOR"/>
    <property type="match status" value="1"/>
</dbReference>
<comment type="similarity">
    <text evidence="1">Belongs to the LysR transcriptional regulatory family.</text>
</comment>
<dbReference type="GO" id="GO:0000976">
    <property type="term" value="F:transcription cis-regulatory region binding"/>
    <property type="evidence" value="ECO:0007669"/>
    <property type="project" value="TreeGrafter"/>
</dbReference>
<dbReference type="AlphaFoldDB" id="A0A1M6CVB8"/>
<proteinExistence type="inferred from homology"/>
<dbReference type="PRINTS" id="PR00039">
    <property type="entry name" value="HTHLYSR"/>
</dbReference>
<accession>A0A1M6CVB8</accession>
<dbReference type="Proteomes" id="UP000184310">
    <property type="component" value="Unassembled WGS sequence"/>
</dbReference>
<protein>
    <submittedName>
        <fullName evidence="6">DNA-binding transcriptional regulator, LysR family</fullName>
    </submittedName>
</protein>
<dbReference type="Pfam" id="PF03466">
    <property type="entry name" value="LysR_substrate"/>
    <property type="match status" value="1"/>
</dbReference>
<feature type="domain" description="HTH lysR-type" evidence="5">
    <location>
        <begin position="1"/>
        <end position="58"/>
    </location>
</feature>
<dbReference type="Pfam" id="PF00126">
    <property type="entry name" value="HTH_1"/>
    <property type="match status" value="1"/>
</dbReference>
<dbReference type="InterPro" id="IPR000847">
    <property type="entry name" value="LysR_HTH_N"/>
</dbReference>
<evidence type="ECO:0000313" key="7">
    <source>
        <dbReference type="Proteomes" id="UP000184310"/>
    </source>
</evidence>
<dbReference type="SUPFAM" id="SSF46785">
    <property type="entry name" value="Winged helix' DNA-binding domain"/>
    <property type="match status" value="1"/>
</dbReference>
<gene>
    <name evidence="6" type="ORF">SAMN02745163_00563</name>
</gene>
<dbReference type="RefSeq" id="WP_072985075.1">
    <property type="nucleotide sequence ID" value="NZ_FQZB01000004.1"/>
</dbReference>
<dbReference type="InterPro" id="IPR005119">
    <property type="entry name" value="LysR_subst-bd"/>
</dbReference>
<dbReference type="InterPro" id="IPR036390">
    <property type="entry name" value="WH_DNA-bd_sf"/>
</dbReference>
<dbReference type="Gene3D" id="1.10.10.10">
    <property type="entry name" value="Winged helix-like DNA-binding domain superfamily/Winged helix DNA-binding domain"/>
    <property type="match status" value="1"/>
</dbReference>
<dbReference type="EMBL" id="FQZB01000004">
    <property type="protein sequence ID" value="SHI64967.1"/>
    <property type="molecule type" value="Genomic_DNA"/>
</dbReference>
<keyword evidence="2" id="KW-0805">Transcription regulation</keyword>
<dbReference type="CDD" id="cd08420">
    <property type="entry name" value="PBP2_CysL_like"/>
    <property type="match status" value="1"/>
</dbReference>
<organism evidence="6 7">
    <name type="scientific">Clostridium cavendishii DSM 21758</name>
    <dbReference type="NCBI Taxonomy" id="1121302"/>
    <lineage>
        <taxon>Bacteria</taxon>
        <taxon>Bacillati</taxon>
        <taxon>Bacillota</taxon>
        <taxon>Clostridia</taxon>
        <taxon>Eubacteriales</taxon>
        <taxon>Clostridiaceae</taxon>
        <taxon>Clostridium</taxon>
    </lineage>
</organism>
<evidence type="ECO:0000256" key="1">
    <source>
        <dbReference type="ARBA" id="ARBA00009437"/>
    </source>
</evidence>
<dbReference type="SUPFAM" id="SSF53850">
    <property type="entry name" value="Periplasmic binding protein-like II"/>
    <property type="match status" value="1"/>
</dbReference>
<name>A0A1M6CVB8_9CLOT</name>
<evidence type="ECO:0000256" key="4">
    <source>
        <dbReference type="ARBA" id="ARBA00023163"/>
    </source>
</evidence>
<evidence type="ECO:0000256" key="3">
    <source>
        <dbReference type="ARBA" id="ARBA00023125"/>
    </source>
</evidence>
<dbReference type="PANTHER" id="PTHR30126:SF39">
    <property type="entry name" value="HTH-TYPE TRANSCRIPTIONAL REGULATOR CYSL"/>
    <property type="match status" value="1"/>
</dbReference>
<dbReference type="InterPro" id="IPR036388">
    <property type="entry name" value="WH-like_DNA-bd_sf"/>
</dbReference>
<dbReference type="STRING" id="1121302.SAMN02745163_00563"/>
<dbReference type="PROSITE" id="PS50931">
    <property type="entry name" value="HTH_LYSR"/>
    <property type="match status" value="1"/>
</dbReference>
<keyword evidence="3 6" id="KW-0238">DNA-binding</keyword>
<evidence type="ECO:0000256" key="2">
    <source>
        <dbReference type="ARBA" id="ARBA00023015"/>
    </source>
</evidence>
<dbReference type="OrthoDB" id="9785745at2"/>
<dbReference type="Gene3D" id="3.40.190.290">
    <property type="match status" value="1"/>
</dbReference>
<reference evidence="6 7" key="1">
    <citation type="submission" date="2016-11" db="EMBL/GenBank/DDBJ databases">
        <authorList>
            <person name="Jaros S."/>
            <person name="Januszkiewicz K."/>
            <person name="Wedrychowicz H."/>
        </authorList>
    </citation>
    <scope>NUCLEOTIDE SEQUENCE [LARGE SCALE GENOMIC DNA]</scope>
    <source>
        <strain evidence="6 7">DSM 21758</strain>
    </source>
</reference>
<evidence type="ECO:0000259" key="5">
    <source>
        <dbReference type="PROSITE" id="PS50931"/>
    </source>
</evidence>
<keyword evidence="4" id="KW-0804">Transcription</keyword>
<sequence length="294" mass="33888">MNFRKLSIFYETALNLNMTKVAKKLYISQPSISQAISEIEQELNVKLFDRINKRLYLTHEGEIYLNYARRILNLQQEAIEAIESINKGEKGKIVIGASTTIGAYILPNFIRKFSEEYRGIEISIIIENTKHIEGLLLENKIDFAFVEGQVYSNEIVKETIWKDDLIFIASSDNKINKIKEPDLKIIEDYKIIMREEGSGTRDIVEVYLNSNNINYNIAMQIGHSEAIASIVEAGIGLGCISYKCVEEKIKNGTLKKVNFKNFNLRRDLYLVKHKDKLLNPNMLTFIDEIKKVRI</sequence>
<evidence type="ECO:0000313" key="6">
    <source>
        <dbReference type="EMBL" id="SHI64967.1"/>
    </source>
</evidence>